<dbReference type="AlphaFoldDB" id="A0A8J7HPN6"/>
<organism evidence="1 2">
    <name type="scientific">Amazonocrinis nigriterrae CENA67</name>
    <dbReference type="NCBI Taxonomy" id="2794033"/>
    <lineage>
        <taxon>Bacteria</taxon>
        <taxon>Bacillati</taxon>
        <taxon>Cyanobacteriota</taxon>
        <taxon>Cyanophyceae</taxon>
        <taxon>Nostocales</taxon>
        <taxon>Nostocaceae</taxon>
        <taxon>Amazonocrinis</taxon>
        <taxon>Amazonocrinis nigriterrae</taxon>
    </lineage>
</organism>
<evidence type="ECO:0000313" key="2">
    <source>
        <dbReference type="Proteomes" id="UP000632766"/>
    </source>
</evidence>
<evidence type="ECO:0000313" key="1">
    <source>
        <dbReference type="EMBL" id="MBH8561155.1"/>
    </source>
</evidence>
<comment type="caution">
    <text evidence="1">The sequence shown here is derived from an EMBL/GenBank/DDBJ whole genome shotgun (WGS) entry which is preliminary data.</text>
</comment>
<dbReference type="RefSeq" id="WP_198123176.1">
    <property type="nucleotide sequence ID" value="NZ_JAECZC010000002.1"/>
</dbReference>
<proteinExistence type="predicted"/>
<dbReference type="Proteomes" id="UP000632766">
    <property type="component" value="Unassembled WGS sequence"/>
</dbReference>
<protein>
    <submittedName>
        <fullName evidence="1">Uncharacterized protein</fullName>
    </submittedName>
</protein>
<dbReference type="EMBL" id="JAECZC010000002">
    <property type="protein sequence ID" value="MBH8561155.1"/>
    <property type="molecule type" value="Genomic_DNA"/>
</dbReference>
<gene>
    <name evidence="1" type="ORF">I8748_02995</name>
</gene>
<sequence>MAQTTGRYFRDYLELSDRLSFFQYKSLTWHKVTLSLAIRKTGLKGCLKSILQNIKFIET</sequence>
<reference evidence="1 2" key="1">
    <citation type="journal article" date="2021" name="Int. J. Syst. Evol. Microbiol.">
        <title>Amazonocrinis nigriterrae gen. nov., sp. nov., Atlanticothrix silvestris gen. nov., sp. nov. and Dendronalium phyllosphericum gen. nov., sp. nov., nostocacean cyanobacteria from Brazilian environments.</title>
        <authorList>
            <person name="Alvarenga D.O."/>
            <person name="Andreote A.P.D."/>
            <person name="Branco L.H.Z."/>
            <person name="Delbaje E."/>
            <person name="Cruz R.B."/>
            <person name="Varani A.M."/>
            <person name="Fiore M.F."/>
        </authorList>
    </citation>
    <scope>NUCLEOTIDE SEQUENCE [LARGE SCALE GENOMIC DNA]</scope>
    <source>
        <strain evidence="1 2">CENA67</strain>
    </source>
</reference>
<keyword evidence="2" id="KW-1185">Reference proteome</keyword>
<accession>A0A8J7HPN6</accession>
<name>A0A8J7HPN6_9NOST</name>